<dbReference type="SUPFAM" id="SSF54001">
    <property type="entry name" value="Cysteine proteinases"/>
    <property type="match status" value="1"/>
</dbReference>
<dbReference type="InterPro" id="IPR038765">
    <property type="entry name" value="Papain-like_cys_pep_sf"/>
</dbReference>
<sequence>MLIGAVAPAGVVVVPMAERLALASRAVLVEFTVPDRDAVLDAALSQIGKPYDWLGVAGIALRGRDWQEDDCWFCSELVAWAFSEAGFPLFRSELQARIVPQHLWMLANPHISASNPMTLLHQRFGKSLEETI</sequence>
<protein>
    <submittedName>
        <fullName evidence="1">Putative peptidase</fullName>
    </submittedName>
</protein>
<proteinExistence type="predicted"/>
<organism evidence="1">
    <name type="scientific">viral metagenome</name>
    <dbReference type="NCBI Taxonomy" id="1070528"/>
    <lineage>
        <taxon>unclassified sequences</taxon>
        <taxon>metagenomes</taxon>
        <taxon>organismal metagenomes</taxon>
    </lineage>
</organism>
<dbReference type="EMBL" id="MT143997">
    <property type="protein sequence ID" value="QJA45770.1"/>
    <property type="molecule type" value="Genomic_DNA"/>
</dbReference>
<dbReference type="EMBL" id="MT144603">
    <property type="protein sequence ID" value="QJH94605.1"/>
    <property type="molecule type" value="Genomic_DNA"/>
</dbReference>
<dbReference type="Gene3D" id="3.90.1720.10">
    <property type="entry name" value="endopeptidase domain like (from Nostoc punctiforme)"/>
    <property type="match status" value="1"/>
</dbReference>
<name>A0A6H1ZF04_9ZZZZ</name>
<reference evidence="1" key="1">
    <citation type="submission" date="2020-03" db="EMBL/GenBank/DDBJ databases">
        <title>The deep terrestrial virosphere.</title>
        <authorList>
            <person name="Holmfeldt K."/>
            <person name="Nilsson E."/>
            <person name="Simone D."/>
            <person name="Lopez-Fernandez M."/>
            <person name="Wu X."/>
            <person name="de Brujin I."/>
            <person name="Lundin D."/>
            <person name="Andersson A."/>
            <person name="Bertilsson S."/>
            <person name="Dopson M."/>
        </authorList>
    </citation>
    <scope>NUCLEOTIDE SEQUENCE</scope>
    <source>
        <strain evidence="1">TM448A00282</strain>
        <strain evidence="2">TM448B00260</strain>
    </source>
</reference>
<dbReference type="AlphaFoldDB" id="A0A6H1ZF04"/>
<gene>
    <name evidence="1" type="ORF">TM448A00282_0004</name>
    <name evidence="2" type="ORF">TM448B00260_0009</name>
</gene>
<evidence type="ECO:0000313" key="1">
    <source>
        <dbReference type="EMBL" id="QJA45770.1"/>
    </source>
</evidence>
<accession>A0A6H1ZF04</accession>
<evidence type="ECO:0000313" key="2">
    <source>
        <dbReference type="EMBL" id="QJH94605.1"/>
    </source>
</evidence>